<dbReference type="Proteomes" id="UP000218263">
    <property type="component" value="Chromosome"/>
</dbReference>
<accession>A0A0X8X4J4</accession>
<proteinExistence type="predicted"/>
<dbReference type="InterPro" id="IPR012347">
    <property type="entry name" value="Ferritin-like"/>
</dbReference>
<dbReference type="InterPro" id="IPR025419">
    <property type="entry name" value="DUF4142"/>
</dbReference>
<organism evidence="1 2">
    <name type="scientific">Mucilaginibacter gotjawali</name>
    <dbReference type="NCBI Taxonomy" id="1550579"/>
    <lineage>
        <taxon>Bacteria</taxon>
        <taxon>Pseudomonadati</taxon>
        <taxon>Bacteroidota</taxon>
        <taxon>Sphingobacteriia</taxon>
        <taxon>Sphingobacteriales</taxon>
        <taxon>Sphingobacteriaceae</taxon>
        <taxon>Mucilaginibacter</taxon>
    </lineage>
</organism>
<dbReference type="PROSITE" id="PS51257">
    <property type="entry name" value="PROKAR_LIPOPROTEIN"/>
    <property type="match status" value="1"/>
</dbReference>
<dbReference type="PANTHER" id="PTHR38593:SF1">
    <property type="entry name" value="BLR2558 PROTEIN"/>
    <property type="match status" value="1"/>
</dbReference>
<dbReference type="Gene3D" id="1.20.1260.10">
    <property type="match status" value="1"/>
</dbReference>
<dbReference type="RefSeq" id="WP_096353130.1">
    <property type="nucleotide sequence ID" value="NZ_AP017313.1"/>
</dbReference>
<dbReference type="Pfam" id="PF13628">
    <property type="entry name" value="DUF4142"/>
    <property type="match status" value="1"/>
</dbReference>
<evidence type="ECO:0000313" key="2">
    <source>
        <dbReference type="Proteomes" id="UP000218263"/>
    </source>
</evidence>
<name>A0A0X8X4J4_9SPHI</name>
<protein>
    <submittedName>
        <fullName evidence="1">Uncharacterized protein</fullName>
    </submittedName>
</protein>
<gene>
    <name evidence="1" type="ORF">MgSA37_03172</name>
</gene>
<dbReference type="PANTHER" id="PTHR38593">
    <property type="entry name" value="BLR2558 PROTEIN"/>
    <property type="match status" value="1"/>
</dbReference>
<dbReference type="EMBL" id="AP017313">
    <property type="protein sequence ID" value="BAU54992.1"/>
    <property type="molecule type" value="Genomic_DNA"/>
</dbReference>
<keyword evidence="2" id="KW-1185">Reference proteome</keyword>
<evidence type="ECO:0000313" key="1">
    <source>
        <dbReference type="EMBL" id="BAU54992.1"/>
    </source>
</evidence>
<reference evidence="1 2" key="1">
    <citation type="submission" date="2015-12" db="EMBL/GenBank/DDBJ databases">
        <title>Genome sequence of Mucilaginibacter gotjawali.</title>
        <authorList>
            <person name="Lee J.S."/>
            <person name="Lee K.C."/>
            <person name="Kim K.K."/>
            <person name="Lee B.W."/>
        </authorList>
    </citation>
    <scope>NUCLEOTIDE SEQUENCE [LARGE SCALE GENOMIC DNA]</scope>
    <source>
        <strain evidence="1 2">SA3-7</strain>
    </source>
</reference>
<dbReference type="AlphaFoldDB" id="A0A0X8X4J4"/>
<sequence length="176" mass="18968">MKNITFLAIGMILFMFAQACQNNPGKNYNKEPQVDSAGQKFIKTAIESGLTEIKASGLAITNSNNHQVIGFAKMMMNDHTNADSALKKMEASKLVDSLDTINTAHQQMIAALSKQNGAAFDKAYLTMMVADHQAALDLFTNAGKSTDADVDKFAAATLPTIKMHLDSAKAILAKLK</sequence>
<dbReference type="OrthoDB" id="883203at2"/>
<dbReference type="KEGG" id="mgot:MgSA37_03172"/>